<comment type="caution">
    <text evidence="2">The sequence shown here is derived from an EMBL/GenBank/DDBJ whole genome shotgun (WGS) entry which is preliminary data.</text>
</comment>
<dbReference type="Gene3D" id="3.40.190.10">
    <property type="entry name" value="Periplasmic binding protein-like II"/>
    <property type="match status" value="1"/>
</dbReference>
<evidence type="ECO:0000313" key="3">
    <source>
        <dbReference type="Proteomes" id="UP000316291"/>
    </source>
</evidence>
<dbReference type="AlphaFoldDB" id="A0A562RJ27"/>
<protein>
    <submittedName>
        <fullName evidence="2">Tripartite-type tricarboxylate transporter receptor subunit TctC</fullName>
    </submittedName>
</protein>
<proteinExistence type="inferred from homology"/>
<gene>
    <name evidence="2" type="ORF">IQ16_04194</name>
</gene>
<organism evidence="2 3">
    <name type="scientific">Bradyrhizobium huanghuaihaiense</name>
    <dbReference type="NCBI Taxonomy" id="990078"/>
    <lineage>
        <taxon>Bacteria</taxon>
        <taxon>Pseudomonadati</taxon>
        <taxon>Pseudomonadota</taxon>
        <taxon>Alphaproteobacteria</taxon>
        <taxon>Hyphomicrobiales</taxon>
        <taxon>Nitrobacteraceae</taxon>
        <taxon>Bradyrhizobium</taxon>
    </lineage>
</organism>
<reference evidence="2 3" key="1">
    <citation type="journal article" date="2015" name="Stand. Genomic Sci.">
        <title>Genomic Encyclopedia of Bacterial and Archaeal Type Strains, Phase III: the genomes of soil and plant-associated and newly described type strains.</title>
        <authorList>
            <person name="Whitman W.B."/>
            <person name="Woyke T."/>
            <person name="Klenk H.P."/>
            <person name="Zhou Y."/>
            <person name="Lilburn T.G."/>
            <person name="Beck B.J."/>
            <person name="De Vos P."/>
            <person name="Vandamme P."/>
            <person name="Eisen J.A."/>
            <person name="Garrity G."/>
            <person name="Hugenholtz P."/>
            <person name="Kyrpides N.C."/>
        </authorList>
    </citation>
    <scope>NUCLEOTIDE SEQUENCE [LARGE SCALE GENOMIC DNA]</scope>
    <source>
        <strain evidence="2 3">CGMCC 1.10948</strain>
    </source>
</reference>
<name>A0A562RJ27_9BRAD</name>
<dbReference type="InterPro" id="IPR042100">
    <property type="entry name" value="Bug_dom1"/>
</dbReference>
<dbReference type="CDD" id="cd07012">
    <property type="entry name" value="PBP2_Bug_TTT"/>
    <property type="match status" value="1"/>
</dbReference>
<dbReference type="InterPro" id="IPR005064">
    <property type="entry name" value="BUG"/>
</dbReference>
<dbReference type="EMBL" id="VLLA01000010">
    <property type="protein sequence ID" value="TWI68350.1"/>
    <property type="molecule type" value="Genomic_DNA"/>
</dbReference>
<accession>A0A562RJ27</accession>
<sequence length="370" mass="39223">MAVRPPHSPDGALTSVADCCDGIVREPVPARAVTNRFRNSGMSSYSRRHFVHALPAAAVLAAIPRIGQTADYPSRPIRLVIPYGAGGSGDQIGRPWAEKMSSLLGPVFIENITGAGGAIGTAAVAREKPDGYSLLLGNDSTQAAIPLLAQNPSYAMADFRAICRLITSALVFVVHPSVPVTNLPELIAYAKANPGKLSYGTPGIGSGNHLVGEAFKLQAGGLDIVHVPYRGIAQASNDLLAGQIPLIIAVMSVQLQQWREAGKIRMIAVATEKRLSVAPDIPTAIESGMPGLRYDGWFGLFAPRQTDDAIIDRIAQATRMAMADKAMQANYRAEGMEPDSDSKPAEFQRLVEATSASLAGMIKSIGLERF</sequence>
<keyword evidence="3" id="KW-1185">Reference proteome</keyword>
<dbReference type="PANTHER" id="PTHR42928">
    <property type="entry name" value="TRICARBOXYLATE-BINDING PROTEIN"/>
    <property type="match status" value="1"/>
</dbReference>
<dbReference type="Gene3D" id="3.40.190.150">
    <property type="entry name" value="Bordetella uptake gene, domain 1"/>
    <property type="match status" value="1"/>
</dbReference>
<evidence type="ECO:0000256" key="1">
    <source>
        <dbReference type="ARBA" id="ARBA00006987"/>
    </source>
</evidence>
<dbReference type="SUPFAM" id="SSF53850">
    <property type="entry name" value="Periplasmic binding protein-like II"/>
    <property type="match status" value="1"/>
</dbReference>
<dbReference type="Pfam" id="PF03401">
    <property type="entry name" value="TctC"/>
    <property type="match status" value="1"/>
</dbReference>
<comment type="similarity">
    <text evidence="1">Belongs to the UPF0065 (bug) family.</text>
</comment>
<keyword evidence="2" id="KW-0675">Receptor</keyword>
<dbReference type="PIRSF" id="PIRSF017082">
    <property type="entry name" value="YflP"/>
    <property type="match status" value="1"/>
</dbReference>
<dbReference type="Proteomes" id="UP000316291">
    <property type="component" value="Unassembled WGS sequence"/>
</dbReference>
<evidence type="ECO:0000313" key="2">
    <source>
        <dbReference type="EMBL" id="TWI68350.1"/>
    </source>
</evidence>
<dbReference type="PANTHER" id="PTHR42928:SF5">
    <property type="entry name" value="BLR1237 PROTEIN"/>
    <property type="match status" value="1"/>
</dbReference>